<gene>
    <name evidence="1" type="ORF">QAD02_016194</name>
</gene>
<dbReference type="Proteomes" id="UP001239111">
    <property type="component" value="Chromosome 2"/>
</dbReference>
<protein>
    <submittedName>
        <fullName evidence="1">Uncharacterized protein</fullName>
    </submittedName>
</protein>
<reference evidence="1" key="1">
    <citation type="submission" date="2023-04" db="EMBL/GenBank/DDBJ databases">
        <title>A chromosome-level genome assembly of the parasitoid wasp Eretmocerus hayati.</title>
        <authorList>
            <person name="Zhong Y."/>
            <person name="Liu S."/>
            <person name="Liu Y."/>
        </authorList>
    </citation>
    <scope>NUCLEOTIDE SEQUENCE</scope>
    <source>
        <strain evidence="1">ZJU_SS_LIU_2023</strain>
    </source>
</reference>
<accession>A0ACC2PAS7</accession>
<sequence length="591" mass="68472">MEKGDDSNDSTPSGNSASIFTEQQVTYFLTQKVDEVTGSQMKKVEVQKMEDSLTIKSLEREYQGIKQNLIFLSRKLEESQKAASIQSETINQLERANKAVIDKFLELKRFQNDIILSNINESEKSFMSCQDKAQELSKIFDEIGEQQTHTKNLQNEISQREEKLNADVIRQIDSKTAFLESRRETVEELKKKYEGLEKKVKEAESDENLKTIINEKTKRIIELEAEEEANNNKIREEINHLTDEKKKLQEILKMGMKSVEEKKTLKSKLESELESLEKHKHVLKESLEQTIAKREELMNEAMSRRKNMESSKKIFEENCSTIQQQIDQCSSEIVKAKSQFTTAEEDMQSELKTLHGKVEEKRKLVKLLDDYQKELKKLKESKTAKQRELHIFKDKILNELKKLNDEVKKHEQLVKSRSAEINELNFKIKGLETKKVNVQLKSQVNTQDQLSYKKSYKSQTDRVDIPSSQRVSQVHKETAEDTLSAKSTKKSVNPYLYDSDESDNERDYLSYSSQKKSGSSTSSQRKTVYSDWSSQNASKKTNESTSEKLFEELLTQRSSEAPETSKDADVFKIPKSYSTPMKKKSTLTKKY</sequence>
<name>A0ACC2PAS7_9HYME</name>
<evidence type="ECO:0000313" key="1">
    <source>
        <dbReference type="EMBL" id="KAJ8680407.1"/>
    </source>
</evidence>
<comment type="caution">
    <text evidence="1">The sequence shown here is derived from an EMBL/GenBank/DDBJ whole genome shotgun (WGS) entry which is preliminary data.</text>
</comment>
<keyword evidence="2" id="KW-1185">Reference proteome</keyword>
<organism evidence="1 2">
    <name type="scientific">Eretmocerus hayati</name>
    <dbReference type="NCBI Taxonomy" id="131215"/>
    <lineage>
        <taxon>Eukaryota</taxon>
        <taxon>Metazoa</taxon>
        <taxon>Ecdysozoa</taxon>
        <taxon>Arthropoda</taxon>
        <taxon>Hexapoda</taxon>
        <taxon>Insecta</taxon>
        <taxon>Pterygota</taxon>
        <taxon>Neoptera</taxon>
        <taxon>Endopterygota</taxon>
        <taxon>Hymenoptera</taxon>
        <taxon>Apocrita</taxon>
        <taxon>Proctotrupomorpha</taxon>
        <taxon>Chalcidoidea</taxon>
        <taxon>Aphelinidae</taxon>
        <taxon>Aphelininae</taxon>
        <taxon>Eretmocerus</taxon>
    </lineage>
</organism>
<dbReference type="EMBL" id="CM056742">
    <property type="protein sequence ID" value="KAJ8680407.1"/>
    <property type="molecule type" value="Genomic_DNA"/>
</dbReference>
<proteinExistence type="predicted"/>
<evidence type="ECO:0000313" key="2">
    <source>
        <dbReference type="Proteomes" id="UP001239111"/>
    </source>
</evidence>